<sequence length="176" mass="20214">MIMERYTHIMLVDTQLLGFVRRAIYADATKISDEQLLEIINQYFESIGKQNNKRCLILFNSILSALQYLANVYNIELAASTGGATERTERVGQVEVTAKYNDKNLYADNPWQRLYDAYFYGRTQVIGCPVQAKATDNVLIGGVDRSEIHRVKDNCNSVDGLQGLYNKKRHWDLRRV</sequence>
<evidence type="ECO:0000313" key="1">
    <source>
        <dbReference type="EMBL" id="TKJ88702.1"/>
    </source>
</evidence>
<dbReference type="InterPro" id="IPR058761">
    <property type="entry name" value="PhiTE_adapter-like"/>
</dbReference>
<dbReference type="Proteomes" id="UP000306393">
    <property type="component" value="Unassembled WGS sequence"/>
</dbReference>
<accession>A0A4U3F7R2</accession>
<dbReference type="EMBL" id="QGAC01000014">
    <property type="protein sequence ID" value="TKJ88702.1"/>
    <property type="molecule type" value="Genomic_DNA"/>
</dbReference>
<comment type="caution">
    <text evidence="1">The sequence shown here is derived from an EMBL/GenBank/DDBJ whole genome shotgun (WGS) entry which is preliminary data.</text>
</comment>
<name>A0A4U3F7R2_9GAMM</name>
<proteinExistence type="predicted"/>
<gene>
    <name evidence="1" type="ORF">EpCFBP13511_14825</name>
</gene>
<organism evidence="1 2">
    <name type="scientific">Erwinia persicina</name>
    <dbReference type="NCBI Taxonomy" id="55211"/>
    <lineage>
        <taxon>Bacteria</taxon>
        <taxon>Pseudomonadati</taxon>
        <taxon>Pseudomonadota</taxon>
        <taxon>Gammaproteobacteria</taxon>
        <taxon>Enterobacterales</taxon>
        <taxon>Erwiniaceae</taxon>
        <taxon>Erwinia</taxon>
    </lineage>
</organism>
<protein>
    <submittedName>
        <fullName evidence="1">Uncharacterized protein</fullName>
    </submittedName>
</protein>
<evidence type="ECO:0000313" key="2">
    <source>
        <dbReference type="Proteomes" id="UP000306393"/>
    </source>
</evidence>
<dbReference type="Pfam" id="PF26075">
    <property type="entry name" value="Phage_Adaptor_PhiTE"/>
    <property type="match status" value="1"/>
</dbReference>
<dbReference type="AlphaFoldDB" id="A0A4U3F7R2"/>
<reference evidence="1 2" key="1">
    <citation type="journal article" date="2019" name="Sci. Rep.">
        <title>Differences in resource use lead to coexistence of seed-transmitted microbial populations.</title>
        <authorList>
            <person name="Torres-Cortes G."/>
            <person name="Garcia B.J."/>
            <person name="Compant S."/>
            <person name="Rezki S."/>
            <person name="Jones P."/>
            <person name="Preveaux A."/>
            <person name="Briand M."/>
            <person name="Roulet A."/>
            <person name="Bouchez O."/>
            <person name="Jacobson D."/>
            <person name="Barret M."/>
        </authorList>
    </citation>
    <scope>NUCLEOTIDE SEQUENCE [LARGE SCALE GENOMIC DNA]</scope>
    <source>
        <strain evidence="1 2">CFBP13511</strain>
    </source>
</reference>